<keyword evidence="1" id="KW-0808">Transferase</keyword>
<organism evidence="1 2">
    <name type="scientific">Candidatus Brocadia sinica JPN1</name>
    <dbReference type="NCBI Taxonomy" id="1197129"/>
    <lineage>
        <taxon>Bacteria</taxon>
        <taxon>Pseudomonadati</taxon>
        <taxon>Planctomycetota</taxon>
        <taxon>Candidatus Brocadiia</taxon>
        <taxon>Candidatus Brocadiales</taxon>
        <taxon>Candidatus Brocadiaceae</taxon>
        <taxon>Candidatus Brocadia</taxon>
    </lineage>
</organism>
<accession>A0ABQ0K214</accession>
<sequence>MEHFAENPKSKCSHCFAEEKPDTVDNLMENAMNQVNLDPYIEQVKNLVNQVDILEELRDKLLDIYGGIDPVELGSLMQKAFTVAGLAGRYAVGTRSTVSLQSFERHLMKP</sequence>
<evidence type="ECO:0000313" key="2">
    <source>
        <dbReference type="Proteomes" id="UP000032309"/>
    </source>
</evidence>
<protein>
    <submittedName>
        <fullName evidence="1">Choline kinase</fullName>
    </submittedName>
</protein>
<evidence type="ECO:0000313" key="1">
    <source>
        <dbReference type="EMBL" id="GAN35001.1"/>
    </source>
</evidence>
<name>A0ABQ0K214_9BACT</name>
<dbReference type="Proteomes" id="UP000032309">
    <property type="component" value="Unassembled WGS sequence"/>
</dbReference>
<reference evidence="2" key="1">
    <citation type="journal article" date="2015" name="Genome Announc.">
        <title>Draft Genome Sequence of an Anaerobic Ammonium-Oxidizing Bacterium, "Candidatus Brocadia sinica".</title>
        <authorList>
            <person name="Oshiki M."/>
            <person name="Shinyako-Hata K."/>
            <person name="Satoh H."/>
            <person name="Okabe S."/>
        </authorList>
    </citation>
    <scope>NUCLEOTIDE SEQUENCE [LARGE SCALE GENOMIC DNA]</scope>
    <source>
        <strain evidence="2">JPN1</strain>
    </source>
</reference>
<proteinExistence type="predicted"/>
<dbReference type="GO" id="GO:0016301">
    <property type="term" value="F:kinase activity"/>
    <property type="evidence" value="ECO:0007669"/>
    <property type="project" value="UniProtKB-KW"/>
</dbReference>
<dbReference type="RefSeq" id="WP_157842595.1">
    <property type="nucleotide sequence ID" value="NZ_BAFN01000001.1"/>
</dbReference>
<keyword evidence="2" id="KW-1185">Reference proteome</keyword>
<keyword evidence="1" id="KW-0418">Kinase</keyword>
<dbReference type="EMBL" id="BAFN01000001">
    <property type="protein sequence ID" value="GAN35001.1"/>
    <property type="molecule type" value="Genomic_DNA"/>
</dbReference>
<comment type="caution">
    <text evidence="1">The sequence shown here is derived from an EMBL/GenBank/DDBJ whole genome shotgun (WGS) entry which is preliminary data.</text>
</comment>
<gene>
    <name evidence="1" type="ORF">BROSI_A3546</name>
</gene>